<evidence type="ECO:0000259" key="1">
    <source>
        <dbReference type="Pfam" id="PF17919"/>
    </source>
</evidence>
<feature type="domain" description="Reverse transcriptase/retrotransposon-derived protein RNase H-like" evidence="1">
    <location>
        <begin position="312"/>
        <end position="388"/>
    </location>
</feature>
<dbReference type="PANTHER" id="PTHR33064">
    <property type="entry name" value="POL PROTEIN"/>
    <property type="match status" value="1"/>
</dbReference>
<accession>A0ABQ4XF33</accession>
<dbReference type="InterPro" id="IPR021109">
    <property type="entry name" value="Peptidase_aspartic_dom_sf"/>
</dbReference>
<dbReference type="SUPFAM" id="SSF56672">
    <property type="entry name" value="DNA/RNA polymerases"/>
    <property type="match status" value="1"/>
</dbReference>
<dbReference type="Pfam" id="PF17919">
    <property type="entry name" value="RT_RNaseH_2"/>
    <property type="match status" value="1"/>
</dbReference>
<dbReference type="InterPro" id="IPR043128">
    <property type="entry name" value="Rev_trsase/Diguanyl_cyclase"/>
</dbReference>
<proteinExistence type="predicted"/>
<keyword evidence="2" id="KW-0808">Transferase</keyword>
<dbReference type="InterPro" id="IPR043502">
    <property type="entry name" value="DNA/RNA_pol_sf"/>
</dbReference>
<dbReference type="PANTHER" id="PTHR33064:SF39">
    <property type="match status" value="1"/>
</dbReference>
<keyword evidence="2" id="KW-0548">Nucleotidyltransferase</keyword>
<name>A0ABQ4XF33_9ASTR</name>
<dbReference type="InterPro" id="IPR041577">
    <property type="entry name" value="RT_RNaseH_2"/>
</dbReference>
<comment type="caution">
    <text evidence="2">The sequence shown here is derived from an EMBL/GenBank/DDBJ whole genome shotgun (WGS) entry which is preliminary data.</text>
</comment>
<reference evidence="2" key="1">
    <citation type="journal article" date="2022" name="Int. J. Mol. Sci.">
        <title>Draft Genome of Tanacetum Coccineum: Genomic Comparison of Closely Related Tanacetum-Family Plants.</title>
        <authorList>
            <person name="Yamashiro T."/>
            <person name="Shiraishi A."/>
            <person name="Nakayama K."/>
            <person name="Satake H."/>
        </authorList>
    </citation>
    <scope>NUCLEOTIDE SEQUENCE</scope>
</reference>
<reference evidence="2" key="2">
    <citation type="submission" date="2022-01" db="EMBL/GenBank/DDBJ databases">
        <authorList>
            <person name="Yamashiro T."/>
            <person name="Shiraishi A."/>
            <person name="Satake H."/>
            <person name="Nakayama K."/>
        </authorList>
    </citation>
    <scope>NUCLEOTIDE SEQUENCE</scope>
</reference>
<evidence type="ECO:0000313" key="2">
    <source>
        <dbReference type="EMBL" id="GJS63682.1"/>
    </source>
</evidence>
<dbReference type="Gene3D" id="3.30.70.270">
    <property type="match status" value="1"/>
</dbReference>
<sequence length="477" mass="54785">MIHMPKGVKVLKYLLSHKEKLEKAASSVKLSEECSAIIQRSLPQKEGDLGSFILPCIIVPLAVKNALADLGARINLMPHSLFQRLGISKLKPTKMKEEEEDFNKDLPVSFYPRTEPVESLECKAPKNRLKPSSFEPPKIELKELPKHHKYDFLQENNQLPVVISSASSIVKKTRLLEVLRNHKGAIADIKRIDSSFCTYKILMEDEFKPSVQPQRRVNPIIKEVVKKEVIKLLDAGLIYPIFDSLWVSPVQVIPKKGGMTVVKNEKDELIPQRTMLERLARHEYYCFLDGFLRRMPFGLCNALATFQRCMTAIFHELIEDNIEAPIMIKPDWSLPFEIMCDASDYAVEALLGQRIDKHFKPIHYANKTMNKAQENYTTTEKELLAVIHDKKGDENLAADHLSRLENPNLGKLTKAEIRDLFPKERLMAISDKNNEPWLYLIRRSLEVLRKFHWMILGGRFNQLSHVSSPLLSKPGEY</sequence>
<dbReference type="EMBL" id="BQNB010009449">
    <property type="protein sequence ID" value="GJS63682.1"/>
    <property type="molecule type" value="Genomic_DNA"/>
</dbReference>
<gene>
    <name evidence="2" type="ORF">Tco_0678246</name>
</gene>
<protein>
    <submittedName>
        <fullName evidence="2">Reverse transcriptase domain-containing protein</fullName>
    </submittedName>
</protein>
<evidence type="ECO:0000313" key="3">
    <source>
        <dbReference type="Proteomes" id="UP001151760"/>
    </source>
</evidence>
<keyword evidence="2" id="KW-0695">RNA-directed DNA polymerase</keyword>
<dbReference type="Gene3D" id="3.10.10.10">
    <property type="entry name" value="HIV Type 1 Reverse Transcriptase, subunit A, domain 1"/>
    <property type="match status" value="1"/>
</dbReference>
<organism evidence="2 3">
    <name type="scientific">Tanacetum coccineum</name>
    <dbReference type="NCBI Taxonomy" id="301880"/>
    <lineage>
        <taxon>Eukaryota</taxon>
        <taxon>Viridiplantae</taxon>
        <taxon>Streptophyta</taxon>
        <taxon>Embryophyta</taxon>
        <taxon>Tracheophyta</taxon>
        <taxon>Spermatophyta</taxon>
        <taxon>Magnoliopsida</taxon>
        <taxon>eudicotyledons</taxon>
        <taxon>Gunneridae</taxon>
        <taxon>Pentapetalae</taxon>
        <taxon>asterids</taxon>
        <taxon>campanulids</taxon>
        <taxon>Asterales</taxon>
        <taxon>Asteraceae</taxon>
        <taxon>Asteroideae</taxon>
        <taxon>Anthemideae</taxon>
        <taxon>Anthemidinae</taxon>
        <taxon>Tanacetum</taxon>
    </lineage>
</organism>
<dbReference type="Proteomes" id="UP001151760">
    <property type="component" value="Unassembled WGS sequence"/>
</dbReference>
<dbReference type="InterPro" id="IPR051320">
    <property type="entry name" value="Viral_Replic_Matur_Polypro"/>
</dbReference>
<keyword evidence="3" id="KW-1185">Reference proteome</keyword>
<dbReference type="GO" id="GO:0003964">
    <property type="term" value="F:RNA-directed DNA polymerase activity"/>
    <property type="evidence" value="ECO:0007669"/>
    <property type="project" value="UniProtKB-KW"/>
</dbReference>
<dbReference type="Gene3D" id="2.40.70.10">
    <property type="entry name" value="Acid Proteases"/>
    <property type="match status" value="1"/>
</dbReference>